<name>A0A1E5UUV2_9POAL</name>
<comment type="caution">
    <text evidence="1">The sequence shown here is derived from an EMBL/GenBank/DDBJ whole genome shotgun (WGS) entry which is preliminary data.</text>
</comment>
<dbReference type="STRING" id="888268.A0A1E5UUV2"/>
<sequence length="75" mass="8208">LKQTKEAISTRGPKGKAIIIDVVIGSPSKAQLCLDLLMMAVTTGKQREEIWHRIFLDAGSTRCKIHPVLGVSITH</sequence>
<dbReference type="EMBL" id="LWDX02062394">
    <property type="protein sequence ID" value="OEL16643.1"/>
    <property type="molecule type" value="Genomic_DNA"/>
</dbReference>
<evidence type="ECO:0000313" key="2">
    <source>
        <dbReference type="Proteomes" id="UP000095767"/>
    </source>
</evidence>
<organism evidence="1 2">
    <name type="scientific">Dichanthelium oligosanthes</name>
    <dbReference type="NCBI Taxonomy" id="888268"/>
    <lineage>
        <taxon>Eukaryota</taxon>
        <taxon>Viridiplantae</taxon>
        <taxon>Streptophyta</taxon>
        <taxon>Embryophyta</taxon>
        <taxon>Tracheophyta</taxon>
        <taxon>Spermatophyta</taxon>
        <taxon>Magnoliopsida</taxon>
        <taxon>Liliopsida</taxon>
        <taxon>Poales</taxon>
        <taxon>Poaceae</taxon>
        <taxon>PACMAD clade</taxon>
        <taxon>Panicoideae</taxon>
        <taxon>Panicodae</taxon>
        <taxon>Paniceae</taxon>
        <taxon>Dichantheliinae</taxon>
        <taxon>Dichanthelium</taxon>
    </lineage>
</organism>
<dbReference type="Gene3D" id="3.40.50.150">
    <property type="entry name" value="Vaccinia Virus protein VP39"/>
    <property type="match status" value="1"/>
</dbReference>
<gene>
    <name evidence="1" type="ORF">BAE44_0022340</name>
</gene>
<dbReference type="Proteomes" id="UP000095767">
    <property type="component" value="Unassembled WGS sequence"/>
</dbReference>
<reference evidence="1 2" key="1">
    <citation type="submission" date="2016-09" db="EMBL/GenBank/DDBJ databases">
        <title>The draft genome of Dichanthelium oligosanthes: A C3 panicoid grass species.</title>
        <authorList>
            <person name="Studer A.J."/>
            <person name="Schnable J.C."/>
            <person name="Brutnell T.P."/>
        </authorList>
    </citation>
    <scope>NUCLEOTIDE SEQUENCE [LARGE SCALE GENOMIC DNA]</scope>
    <source>
        <strain evidence="2">cv. Kellogg 1175</strain>
        <tissue evidence="1">Leaf</tissue>
    </source>
</reference>
<evidence type="ECO:0000313" key="1">
    <source>
        <dbReference type="EMBL" id="OEL16643.1"/>
    </source>
</evidence>
<feature type="non-terminal residue" evidence="1">
    <location>
        <position position="1"/>
    </location>
</feature>
<dbReference type="InterPro" id="IPR029063">
    <property type="entry name" value="SAM-dependent_MTases_sf"/>
</dbReference>
<dbReference type="AlphaFoldDB" id="A0A1E5UUV2"/>
<accession>A0A1E5UUV2</accession>
<dbReference type="OrthoDB" id="2410195at2759"/>
<protein>
    <submittedName>
        <fullName evidence="1">Uncharacterized protein</fullName>
    </submittedName>
</protein>
<keyword evidence="2" id="KW-1185">Reference proteome</keyword>
<proteinExistence type="predicted"/>